<reference evidence="3 4" key="1">
    <citation type="journal article" date="2013" name="PLoS Genet.">
        <title>The genome and development-dependent transcriptomes of Pyronema confluens: a window into fungal evolution.</title>
        <authorList>
            <person name="Traeger S."/>
            <person name="Altegoer F."/>
            <person name="Freitag M."/>
            <person name="Gabaldon T."/>
            <person name="Kempken F."/>
            <person name="Kumar A."/>
            <person name="Marcet-Houben M."/>
            <person name="Poggeler S."/>
            <person name="Stajich J.E."/>
            <person name="Nowrousian M."/>
        </authorList>
    </citation>
    <scope>NUCLEOTIDE SEQUENCE [LARGE SCALE GENOMIC DNA]</scope>
    <source>
        <strain evidence="4">CBS 100304</strain>
        <tissue evidence="3">Vegetative mycelium</tissue>
    </source>
</reference>
<feature type="compositionally biased region" description="Basic and acidic residues" evidence="1">
    <location>
        <begin position="193"/>
        <end position="205"/>
    </location>
</feature>
<dbReference type="eggNOG" id="KOG0730">
    <property type="taxonomic scope" value="Eukaryota"/>
</dbReference>
<feature type="compositionally biased region" description="Basic residues" evidence="1">
    <location>
        <begin position="98"/>
        <end position="107"/>
    </location>
</feature>
<feature type="compositionally biased region" description="Basic and acidic residues" evidence="1">
    <location>
        <begin position="1"/>
        <end position="10"/>
    </location>
</feature>
<feature type="domain" description="ATPase AAA-type core" evidence="2">
    <location>
        <begin position="437"/>
        <end position="565"/>
    </location>
</feature>
<dbReference type="STRING" id="1076935.U4KZE9"/>
<gene>
    <name evidence="3" type="ORF">PCON_07154</name>
</gene>
<evidence type="ECO:0000256" key="1">
    <source>
        <dbReference type="SAM" id="MobiDB-lite"/>
    </source>
</evidence>
<dbReference type="Gene3D" id="3.40.50.300">
    <property type="entry name" value="P-loop containing nucleotide triphosphate hydrolases"/>
    <property type="match status" value="3"/>
</dbReference>
<dbReference type="GO" id="GO:0016887">
    <property type="term" value="F:ATP hydrolysis activity"/>
    <property type="evidence" value="ECO:0007669"/>
    <property type="project" value="InterPro"/>
</dbReference>
<dbReference type="InterPro" id="IPR050773">
    <property type="entry name" value="CbxX/CfxQ_RuBisCO_ESX"/>
</dbReference>
<dbReference type="GO" id="GO:0005524">
    <property type="term" value="F:ATP binding"/>
    <property type="evidence" value="ECO:0007669"/>
    <property type="project" value="InterPro"/>
</dbReference>
<dbReference type="InterPro" id="IPR003959">
    <property type="entry name" value="ATPase_AAA_core"/>
</dbReference>
<organism evidence="3 4">
    <name type="scientific">Pyronema omphalodes (strain CBS 100304)</name>
    <name type="common">Pyronema confluens</name>
    <dbReference type="NCBI Taxonomy" id="1076935"/>
    <lineage>
        <taxon>Eukaryota</taxon>
        <taxon>Fungi</taxon>
        <taxon>Dikarya</taxon>
        <taxon>Ascomycota</taxon>
        <taxon>Pezizomycotina</taxon>
        <taxon>Pezizomycetes</taxon>
        <taxon>Pezizales</taxon>
        <taxon>Pyronemataceae</taxon>
        <taxon>Pyronema</taxon>
    </lineage>
</organism>
<feature type="domain" description="ATPase AAA-type core" evidence="2">
    <location>
        <begin position="326"/>
        <end position="421"/>
    </location>
</feature>
<protein>
    <submittedName>
        <fullName evidence="3">Similar to Stage V sporulation protein K acc. no. P27643</fullName>
    </submittedName>
</protein>
<dbReference type="Gene3D" id="1.10.8.60">
    <property type="match status" value="1"/>
</dbReference>
<dbReference type="AlphaFoldDB" id="U4KZE9"/>
<dbReference type="SUPFAM" id="SSF52540">
    <property type="entry name" value="P-loop containing nucleoside triphosphate hydrolases"/>
    <property type="match status" value="2"/>
</dbReference>
<dbReference type="OrthoDB" id="2423195at2759"/>
<dbReference type="PANTHER" id="PTHR43392:SF2">
    <property type="entry name" value="AAA-TYPE ATPASE FAMILY PROTEIN _ ANKYRIN REPEAT FAMILY PROTEIN"/>
    <property type="match status" value="1"/>
</dbReference>
<dbReference type="CDD" id="cd00009">
    <property type="entry name" value="AAA"/>
    <property type="match status" value="1"/>
</dbReference>
<name>U4KZE9_PYROM</name>
<keyword evidence="4" id="KW-1185">Reference proteome</keyword>
<dbReference type="PANTHER" id="PTHR43392">
    <property type="entry name" value="AAA-TYPE ATPASE FAMILY PROTEIN / ANKYRIN REPEAT FAMILY PROTEIN"/>
    <property type="match status" value="1"/>
</dbReference>
<feature type="compositionally biased region" description="Basic and acidic residues" evidence="1">
    <location>
        <begin position="51"/>
        <end position="60"/>
    </location>
</feature>
<dbReference type="Pfam" id="PF00004">
    <property type="entry name" value="AAA"/>
    <property type="match status" value="2"/>
</dbReference>
<evidence type="ECO:0000313" key="4">
    <source>
        <dbReference type="Proteomes" id="UP000018144"/>
    </source>
</evidence>
<accession>U4KZE9</accession>
<feature type="compositionally biased region" description="Basic and acidic residues" evidence="1">
    <location>
        <begin position="72"/>
        <end position="83"/>
    </location>
</feature>
<feature type="compositionally biased region" description="Basic and acidic residues" evidence="1">
    <location>
        <begin position="146"/>
        <end position="155"/>
    </location>
</feature>
<evidence type="ECO:0000259" key="2">
    <source>
        <dbReference type="Pfam" id="PF00004"/>
    </source>
</evidence>
<proteinExistence type="predicted"/>
<dbReference type="InterPro" id="IPR027417">
    <property type="entry name" value="P-loop_NTPase"/>
</dbReference>
<feature type="compositionally biased region" description="Basic and acidic residues" evidence="1">
    <location>
        <begin position="168"/>
        <end position="180"/>
    </location>
</feature>
<sequence>MAEDVKKDSNTADSTLKPVEDATAPPAPRQGTFATTSVLQKRRSSAMATRTRSESSEPKKVKFQPATTPAKDTADWEKNRVEEIPTQTVVLRSSPCKKTVKPRKKKVVLCSSPRNHTAKQKTAKQETKPDNPNPKLAVLTPAQNTDKQEDVESKDNGLQSTATAPTKDTAKEKSTPEDPGPKLMASAPPNDTAKQEEAKSEDRTPEFTAVEPAENISEQNEIQSENPTSNPTPTPPAPFVLQRNSFGDKVSKASLKWESIVQSLDLKKVKLVNHPSNHVMEEVMKLTGLEDVKQLFLDIWSRSLVCVMQGISASKDRYKIVFQGNPGKTTVARLYAKLLYCMRILPSPRVKETSGAKMAAERVYYWDQKLKLYYEQSPPGLVLFVDEVYQLTARHSSVGGKQVLDLLLTEMENNISKLAVIFLKELSPLELTLNRVFLGPPGTGKTTVARLFGKIIAEIGLLIVMKKPADFIGMYIGHSEEKTRAILAATVGKVPIIDEAYGLSTGGSEIDNSGGKCPFRKGVQDTLVAEIQAVPGDDRCVILLGYETAMIDMFNNANEGLRRRFAFDTPFRFENYDLPQLEDILIKKMKAQKITASEPAINVVTQALDRARIAPTFSNAAAIDEILDKAKRNFQQRQSKISDSSKRQYDADFEPQDFGLDFNPNFDPISNFEKILDGQISKVIIEQLLDYLRQTIVVKRKGGDPRKMVPTTFVFKGPHDEVIECSPLDSIGRYVGHTAPKTRAILGKALGKVLFIDNAYELEAVAILITFIERQLKKSDNFCKIILET</sequence>
<feature type="compositionally biased region" description="Polar residues" evidence="1">
    <location>
        <begin position="216"/>
        <end position="225"/>
    </location>
</feature>
<evidence type="ECO:0000313" key="3">
    <source>
        <dbReference type="EMBL" id="CCX07565.1"/>
    </source>
</evidence>
<dbReference type="EMBL" id="HF935357">
    <property type="protein sequence ID" value="CCX07565.1"/>
    <property type="molecule type" value="Genomic_DNA"/>
</dbReference>
<feature type="compositionally biased region" description="Polar residues" evidence="1">
    <location>
        <begin position="156"/>
        <end position="166"/>
    </location>
</feature>
<feature type="region of interest" description="Disordered" evidence="1">
    <location>
        <begin position="1"/>
        <end position="237"/>
    </location>
</feature>
<dbReference type="Proteomes" id="UP000018144">
    <property type="component" value="Unassembled WGS sequence"/>
</dbReference>